<dbReference type="Gene3D" id="3.40.190.10">
    <property type="entry name" value="Periplasmic binding protein-like II"/>
    <property type="match status" value="2"/>
</dbReference>
<dbReference type="EC" id="4.2.1.51" evidence="2"/>
<dbReference type="Pfam" id="PF01842">
    <property type="entry name" value="ACT"/>
    <property type="match status" value="1"/>
</dbReference>
<dbReference type="InterPro" id="IPR045865">
    <property type="entry name" value="ACT-like_dom_sf"/>
</dbReference>
<evidence type="ECO:0000259" key="10">
    <source>
        <dbReference type="PROSITE" id="PS51171"/>
    </source>
</evidence>
<dbReference type="CDD" id="cd04905">
    <property type="entry name" value="ACT_CM-PDT"/>
    <property type="match status" value="1"/>
</dbReference>
<keyword evidence="6" id="KW-0584">Phenylalanine biosynthesis</keyword>
<evidence type="ECO:0000256" key="9">
    <source>
        <dbReference type="PIRSR" id="PIRSR001500-2"/>
    </source>
</evidence>
<feature type="domain" description="ACT" evidence="11">
    <location>
        <begin position="207"/>
        <end position="283"/>
    </location>
</feature>
<name>A0AAE3VB68_9FIRM</name>
<dbReference type="CDD" id="cd13631">
    <property type="entry name" value="PBP2_Ct-PDT_like"/>
    <property type="match status" value="1"/>
</dbReference>
<organism evidence="12 13">
    <name type="scientific">Moryella indoligenes</name>
    <dbReference type="NCBI Taxonomy" id="371674"/>
    <lineage>
        <taxon>Bacteria</taxon>
        <taxon>Bacillati</taxon>
        <taxon>Bacillota</taxon>
        <taxon>Clostridia</taxon>
        <taxon>Lachnospirales</taxon>
        <taxon>Lachnospiraceae</taxon>
        <taxon>Moryella</taxon>
    </lineage>
</organism>
<comment type="caution">
    <text evidence="12">The sequence shown here is derived from an EMBL/GenBank/DDBJ whole genome shotgun (WGS) entry which is preliminary data.</text>
</comment>
<evidence type="ECO:0000256" key="7">
    <source>
        <dbReference type="ARBA" id="ARBA00023239"/>
    </source>
</evidence>
<dbReference type="SUPFAM" id="SSF53850">
    <property type="entry name" value="Periplasmic binding protein-like II"/>
    <property type="match status" value="1"/>
</dbReference>
<evidence type="ECO:0000256" key="8">
    <source>
        <dbReference type="ARBA" id="ARBA00047848"/>
    </source>
</evidence>
<dbReference type="InterPro" id="IPR008242">
    <property type="entry name" value="Chor_mutase/pphenate_deHydtase"/>
</dbReference>
<dbReference type="PIRSF" id="PIRSF001500">
    <property type="entry name" value="Chor_mut_pdt_Ppr"/>
    <property type="match status" value="1"/>
</dbReference>
<dbReference type="RefSeq" id="WP_106611324.1">
    <property type="nucleotide sequence ID" value="NZ_JAUSTO010000010.1"/>
</dbReference>
<evidence type="ECO:0000313" key="12">
    <source>
        <dbReference type="EMBL" id="MDQ0152970.1"/>
    </source>
</evidence>
<keyword evidence="4" id="KW-0028">Amino-acid biosynthesis</keyword>
<dbReference type="Gene3D" id="3.30.70.260">
    <property type="match status" value="1"/>
</dbReference>
<dbReference type="AlphaFoldDB" id="A0AAE3VB68"/>
<evidence type="ECO:0000256" key="3">
    <source>
        <dbReference type="ARBA" id="ARBA00021872"/>
    </source>
</evidence>
<evidence type="ECO:0000313" key="13">
    <source>
        <dbReference type="Proteomes" id="UP001241537"/>
    </source>
</evidence>
<evidence type="ECO:0000259" key="11">
    <source>
        <dbReference type="PROSITE" id="PS51671"/>
    </source>
</evidence>
<dbReference type="PANTHER" id="PTHR21022:SF19">
    <property type="entry name" value="PREPHENATE DEHYDRATASE-RELATED"/>
    <property type="match status" value="1"/>
</dbReference>
<dbReference type="InterPro" id="IPR002912">
    <property type="entry name" value="ACT_dom"/>
</dbReference>
<dbReference type="EMBL" id="JAUSTO010000010">
    <property type="protein sequence ID" value="MDQ0152970.1"/>
    <property type="molecule type" value="Genomic_DNA"/>
</dbReference>
<dbReference type="PROSITE" id="PS51671">
    <property type="entry name" value="ACT"/>
    <property type="match status" value="1"/>
</dbReference>
<gene>
    <name evidence="12" type="ORF">J2S20_001676</name>
</gene>
<evidence type="ECO:0000256" key="6">
    <source>
        <dbReference type="ARBA" id="ARBA00023222"/>
    </source>
</evidence>
<evidence type="ECO:0000256" key="1">
    <source>
        <dbReference type="ARBA" id="ARBA00004741"/>
    </source>
</evidence>
<dbReference type="Proteomes" id="UP001241537">
    <property type="component" value="Unassembled WGS sequence"/>
</dbReference>
<dbReference type="GO" id="GO:0004664">
    <property type="term" value="F:prephenate dehydratase activity"/>
    <property type="evidence" value="ECO:0007669"/>
    <property type="project" value="UniProtKB-EC"/>
</dbReference>
<keyword evidence="5" id="KW-0057">Aromatic amino acid biosynthesis</keyword>
<comment type="pathway">
    <text evidence="1">Amino-acid biosynthesis; L-phenylalanine biosynthesis; phenylpyruvate from prephenate: step 1/1.</text>
</comment>
<comment type="catalytic activity">
    <reaction evidence="8">
        <text>prephenate + H(+) = 3-phenylpyruvate + CO2 + H2O</text>
        <dbReference type="Rhea" id="RHEA:21648"/>
        <dbReference type="ChEBI" id="CHEBI:15377"/>
        <dbReference type="ChEBI" id="CHEBI:15378"/>
        <dbReference type="ChEBI" id="CHEBI:16526"/>
        <dbReference type="ChEBI" id="CHEBI:18005"/>
        <dbReference type="ChEBI" id="CHEBI:29934"/>
        <dbReference type="EC" id="4.2.1.51"/>
    </reaction>
</comment>
<keyword evidence="12" id="KW-0413">Isomerase</keyword>
<dbReference type="PROSITE" id="PS51171">
    <property type="entry name" value="PREPHENATE_DEHYDR_3"/>
    <property type="match status" value="1"/>
</dbReference>
<dbReference type="SUPFAM" id="SSF55021">
    <property type="entry name" value="ACT-like"/>
    <property type="match status" value="1"/>
</dbReference>
<dbReference type="GO" id="GO:0016853">
    <property type="term" value="F:isomerase activity"/>
    <property type="evidence" value="ECO:0007669"/>
    <property type="project" value="UniProtKB-KW"/>
</dbReference>
<dbReference type="GO" id="GO:0009094">
    <property type="term" value="P:L-phenylalanine biosynthetic process"/>
    <property type="evidence" value="ECO:0007669"/>
    <property type="project" value="UniProtKB-KW"/>
</dbReference>
<protein>
    <recommendedName>
        <fullName evidence="3">Prephenate dehydratase</fullName>
        <ecNumber evidence="2">4.2.1.51</ecNumber>
    </recommendedName>
</protein>
<feature type="domain" description="Prephenate dehydratase" evidence="10">
    <location>
        <begin position="16"/>
        <end position="195"/>
    </location>
</feature>
<feature type="site" description="Essential for prephenate dehydratase activity" evidence="9">
    <location>
        <position position="188"/>
    </location>
</feature>
<keyword evidence="13" id="KW-1185">Reference proteome</keyword>
<evidence type="ECO:0000256" key="4">
    <source>
        <dbReference type="ARBA" id="ARBA00022605"/>
    </source>
</evidence>
<sequence length="283" mass="31666">MYRGFRAVTELPAAHRVAYQGVEGAYGNLAALHYFGENRGIRFLHLPCFEETVNAVEAGHADYAVLPIENSTAGSVTDTYDLLMHHSLSIVGECFLPVTHSLLTLPGVREEELRRVYSHPQGLMQCADFFRMHPELEGISCSNTAVAAQKVRDDADRTQAAIASAYAGALYGLTPLIERVNRFSENTTRFVILGRERLYRRDARKLSLVLETAHEAGALYHILGYFYRNRVNLLRLESRPVPEVSWEYRFFMDIEGNLGQPAVLEALQAVAAKARGFRVLGCC</sequence>
<dbReference type="Pfam" id="PF00800">
    <property type="entry name" value="PDT"/>
    <property type="match status" value="1"/>
</dbReference>
<evidence type="ECO:0000256" key="2">
    <source>
        <dbReference type="ARBA" id="ARBA00013147"/>
    </source>
</evidence>
<reference evidence="12" key="1">
    <citation type="submission" date="2023-07" db="EMBL/GenBank/DDBJ databases">
        <title>Genomic Encyclopedia of Type Strains, Phase IV (KMG-IV): sequencing the most valuable type-strain genomes for metagenomic binning, comparative biology and taxonomic classification.</title>
        <authorList>
            <person name="Goeker M."/>
        </authorList>
    </citation>
    <scope>NUCLEOTIDE SEQUENCE</scope>
    <source>
        <strain evidence="12">DSM 19659</strain>
    </source>
</reference>
<accession>A0AAE3VB68</accession>
<keyword evidence="7 12" id="KW-0456">Lyase</keyword>
<proteinExistence type="predicted"/>
<dbReference type="GO" id="GO:0005737">
    <property type="term" value="C:cytoplasm"/>
    <property type="evidence" value="ECO:0007669"/>
    <property type="project" value="TreeGrafter"/>
</dbReference>
<evidence type="ECO:0000256" key="5">
    <source>
        <dbReference type="ARBA" id="ARBA00023141"/>
    </source>
</evidence>
<dbReference type="PANTHER" id="PTHR21022">
    <property type="entry name" value="PREPHENATE DEHYDRATASE P PROTEIN"/>
    <property type="match status" value="1"/>
</dbReference>
<dbReference type="InterPro" id="IPR001086">
    <property type="entry name" value="Preph_deHydtase"/>
</dbReference>